<protein>
    <submittedName>
        <fullName evidence="1">Uncharacterized protein</fullName>
    </submittedName>
</protein>
<organism evidence="1 2">
    <name type="scientific">Duganella rivi</name>
    <dbReference type="NCBI Taxonomy" id="2666083"/>
    <lineage>
        <taxon>Bacteria</taxon>
        <taxon>Pseudomonadati</taxon>
        <taxon>Pseudomonadota</taxon>
        <taxon>Betaproteobacteria</taxon>
        <taxon>Burkholderiales</taxon>
        <taxon>Oxalobacteraceae</taxon>
        <taxon>Telluria group</taxon>
        <taxon>Duganella</taxon>
    </lineage>
</organism>
<dbReference type="Proteomes" id="UP000450012">
    <property type="component" value="Unassembled WGS sequence"/>
</dbReference>
<evidence type="ECO:0000313" key="1">
    <source>
        <dbReference type="EMBL" id="MYM70364.1"/>
    </source>
</evidence>
<proteinExistence type="predicted"/>
<dbReference type="RefSeq" id="WP_161016862.1">
    <property type="nucleotide sequence ID" value="NZ_WWCK01000009.1"/>
</dbReference>
<accession>A0A7X4GXG9</accession>
<sequence length="289" mass="32092">MANYPIIPCKETDGWKDVVAAYADALQAAAHTVGNHGMNEEEFLESGLFKSAVERLRGQSAASMGVKKLFISNVLDVLRDQGRVVSWQFAGAGDRHDYEVALPDGRICCIEAKGCLDGNNTNIFKRPANADEFIIWSLCQNPGANPRHNAWSGIHTRLSAEIIARRERVDGLVIWDMLCGTAARPCPKVINDPTRVTEVGGKNLPPPCIYLFPRSIPDARNNPKPRPWGLKDVHFLDILAQAFPVPENEAISVEIEARMEGVDVQRLTRYRNGANVLHESKWTTVRRAN</sequence>
<name>A0A7X4GXG9_9BURK</name>
<gene>
    <name evidence="1" type="ORF">GTP45_26680</name>
</gene>
<comment type="caution">
    <text evidence="1">The sequence shown here is derived from an EMBL/GenBank/DDBJ whole genome shotgun (WGS) entry which is preliminary data.</text>
</comment>
<keyword evidence="2" id="KW-1185">Reference proteome</keyword>
<reference evidence="1 2" key="1">
    <citation type="submission" date="2019-12" db="EMBL/GenBank/DDBJ databases">
        <title>Novel species isolated from a subtropical stream in China.</title>
        <authorList>
            <person name="Lu H."/>
        </authorList>
    </citation>
    <scope>NUCLEOTIDE SEQUENCE [LARGE SCALE GENOMIC DNA]</scope>
    <source>
        <strain evidence="1 2">FT55W</strain>
    </source>
</reference>
<evidence type="ECO:0000313" key="2">
    <source>
        <dbReference type="Proteomes" id="UP000450012"/>
    </source>
</evidence>
<dbReference type="AlphaFoldDB" id="A0A7X4GXG9"/>
<dbReference type="EMBL" id="WWCK01000009">
    <property type="protein sequence ID" value="MYM70364.1"/>
    <property type="molecule type" value="Genomic_DNA"/>
</dbReference>